<accession>A0ABM7LMV3</accession>
<dbReference type="Proteomes" id="UP000676967">
    <property type="component" value="Chromosome"/>
</dbReference>
<organism evidence="2 3">
    <name type="scientific">Actinoplanes ianthinogenes</name>
    <dbReference type="NCBI Taxonomy" id="122358"/>
    <lineage>
        <taxon>Bacteria</taxon>
        <taxon>Bacillati</taxon>
        <taxon>Actinomycetota</taxon>
        <taxon>Actinomycetes</taxon>
        <taxon>Micromonosporales</taxon>
        <taxon>Micromonosporaceae</taxon>
        <taxon>Actinoplanes</taxon>
    </lineage>
</organism>
<name>A0ABM7LMV3_9ACTN</name>
<dbReference type="EMBL" id="AP023356">
    <property type="protein sequence ID" value="BCJ40621.1"/>
    <property type="molecule type" value="Genomic_DNA"/>
</dbReference>
<gene>
    <name evidence="2" type="ORF">Aiant_12780</name>
</gene>
<feature type="region of interest" description="Disordered" evidence="1">
    <location>
        <begin position="1"/>
        <end position="50"/>
    </location>
</feature>
<protein>
    <submittedName>
        <fullName evidence="2">Uncharacterized protein</fullName>
    </submittedName>
</protein>
<evidence type="ECO:0000256" key="1">
    <source>
        <dbReference type="SAM" id="MobiDB-lite"/>
    </source>
</evidence>
<sequence length="50" mass="4623">MDGPDFAPAGQSGATGGEDGGSAAERDGDVMTEGVADAECAGEPGVPAAA</sequence>
<reference evidence="2 3" key="1">
    <citation type="submission" date="2020-08" db="EMBL/GenBank/DDBJ databases">
        <title>Whole genome shotgun sequence of Actinoplanes ianthinogenes NBRC 13996.</title>
        <authorList>
            <person name="Komaki H."/>
            <person name="Tamura T."/>
        </authorList>
    </citation>
    <scope>NUCLEOTIDE SEQUENCE [LARGE SCALE GENOMIC DNA]</scope>
    <source>
        <strain evidence="2 3">NBRC 13996</strain>
    </source>
</reference>
<proteinExistence type="predicted"/>
<keyword evidence="3" id="KW-1185">Reference proteome</keyword>
<evidence type="ECO:0000313" key="3">
    <source>
        <dbReference type="Proteomes" id="UP000676967"/>
    </source>
</evidence>
<evidence type="ECO:0000313" key="2">
    <source>
        <dbReference type="EMBL" id="BCJ40621.1"/>
    </source>
</evidence>